<evidence type="ECO:0000256" key="1">
    <source>
        <dbReference type="ARBA" id="ARBA00004604"/>
    </source>
</evidence>
<evidence type="ECO:0000256" key="5">
    <source>
        <dbReference type="ARBA" id="ARBA00022737"/>
    </source>
</evidence>
<evidence type="ECO:0000256" key="6">
    <source>
        <dbReference type="ARBA" id="ARBA00022771"/>
    </source>
</evidence>
<dbReference type="GO" id="GO:0005654">
    <property type="term" value="C:nucleoplasm"/>
    <property type="evidence" value="ECO:0007669"/>
    <property type="project" value="UniProtKB-SubCell"/>
</dbReference>
<dbReference type="GO" id="GO:0045944">
    <property type="term" value="P:positive regulation of transcription by RNA polymerase II"/>
    <property type="evidence" value="ECO:0007669"/>
    <property type="project" value="UniProtKB-ARBA"/>
</dbReference>
<name>A0A3A2ZXP8_9EURO</name>
<feature type="compositionally biased region" description="Polar residues" evidence="11">
    <location>
        <begin position="318"/>
        <end position="327"/>
    </location>
</feature>
<dbReference type="FunFam" id="3.30.160.60:FF:000063">
    <property type="entry name" value="Wilms tumor 1-KTS isoform"/>
    <property type="match status" value="1"/>
</dbReference>
<feature type="compositionally biased region" description="Low complexity" evidence="11">
    <location>
        <begin position="289"/>
        <end position="308"/>
    </location>
</feature>
<dbReference type="OrthoDB" id="3437960at2759"/>
<sequence length="495" mass="54191">MSSQSKGDPFCLECHWEAFHLDDRNSGDSGTDHQPQWNCPGGDHHTSLEQCDFDEACCDMDDCSYNCSSVCDGFVDCDEATVCTVPHCDDTECKDTGPVCFDQHCFTNDGTEHGIESLLGFPGTLHLDNGLLPSDTVEHGHAEQPAKPMANPASGTMHAHSAQNGLVPYATQNYCDHSNSHHFSCHDHSNSKGSDGSLVNPAEVFHMLGMCPDYSSCHNYHMPESHPCQHNLDQLNGNSFSVPLQCFHSGYSHVSSHIKGAENGRTVVKGPCRTHHRCRIHPHGHSHLYSPYSRNSRSSVSSHLLSSPGDTPPPLDSGTPSVLTSRGFSPAESELHICKWSTNNRSCGATFSDTAGLQEHLVANHLTTMDGPKGNGYYCCWDGCHRLGEPFSQKAKLQGHFLTHSNLCGKSFARQATLERHERSHRGEKPYKCPDCGKSFTDSSELKTHSRTHSGEKPFKCTYPGCDFQTGDHMASENTNAFTQGVARASLDLTN</sequence>
<organism evidence="13 14">
    <name type="scientific">Aspergillus sclerotialis</name>
    <dbReference type="NCBI Taxonomy" id="2070753"/>
    <lineage>
        <taxon>Eukaryota</taxon>
        <taxon>Fungi</taxon>
        <taxon>Dikarya</taxon>
        <taxon>Ascomycota</taxon>
        <taxon>Pezizomycotina</taxon>
        <taxon>Eurotiomycetes</taxon>
        <taxon>Eurotiomycetidae</taxon>
        <taxon>Eurotiales</taxon>
        <taxon>Aspergillaceae</taxon>
        <taxon>Aspergillus</taxon>
        <taxon>Aspergillus subgen. Polypaecilum</taxon>
    </lineage>
</organism>
<dbReference type="Gene3D" id="3.30.160.60">
    <property type="entry name" value="Classic Zinc Finger"/>
    <property type="match status" value="3"/>
</dbReference>
<dbReference type="InterPro" id="IPR013087">
    <property type="entry name" value="Znf_C2H2_type"/>
</dbReference>
<proteinExistence type="predicted"/>
<dbReference type="InterPro" id="IPR050329">
    <property type="entry name" value="GLI_C2H2-zinc-finger"/>
</dbReference>
<dbReference type="EMBL" id="MVGC01000151">
    <property type="protein sequence ID" value="RJE22775.1"/>
    <property type="molecule type" value="Genomic_DNA"/>
</dbReference>
<feature type="domain" description="C2H2-type" evidence="12">
    <location>
        <begin position="431"/>
        <end position="458"/>
    </location>
</feature>
<evidence type="ECO:0000259" key="12">
    <source>
        <dbReference type="PROSITE" id="PS50157"/>
    </source>
</evidence>
<keyword evidence="3" id="KW-1017">Isopeptide bond</keyword>
<dbReference type="GO" id="GO:0008270">
    <property type="term" value="F:zinc ion binding"/>
    <property type="evidence" value="ECO:0007669"/>
    <property type="project" value="UniProtKB-KW"/>
</dbReference>
<dbReference type="GO" id="GO:0005730">
    <property type="term" value="C:nucleolus"/>
    <property type="evidence" value="ECO:0007669"/>
    <property type="project" value="UniProtKB-SubCell"/>
</dbReference>
<dbReference type="GO" id="GO:0000978">
    <property type="term" value="F:RNA polymerase II cis-regulatory region sequence-specific DNA binding"/>
    <property type="evidence" value="ECO:0007669"/>
    <property type="project" value="TreeGrafter"/>
</dbReference>
<comment type="subcellular location">
    <subcellularLocation>
        <location evidence="1">Nucleus</location>
        <location evidence="1">Nucleolus</location>
    </subcellularLocation>
    <subcellularLocation>
        <location evidence="2">Nucleus</location>
        <location evidence="2">Nucleoplasm</location>
    </subcellularLocation>
</comment>
<dbReference type="Pfam" id="PF00096">
    <property type="entry name" value="zf-C2H2"/>
    <property type="match status" value="2"/>
</dbReference>
<feature type="region of interest" description="Disordered" evidence="11">
    <location>
        <begin position="138"/>
        <end position="159"/>
    </location>
</feature>
<evidence type="ECO:0000256" key="2">
    <source>
        <dbReference type="ARBA" id="ARBA00004642"/>
    </source>
</evidence>
<keyword evidence="4" id="KW-0479">Metal-binding</keyword>
<dbReference type="Proteomes" id="UP000266188">
    <property type="component" value="Unassembled WGS sequence"/>
</dbReference>
<dbReference type="PANTHER" id="PTHR19818">
    <property type="entry name" value="ZINC FINGER PROTEIN ZIC AND GLI"/>
    <property type="match status" value="1"/>
</dbReference>
<evidence type="ECO:0000256" key="7">
    <source>
        <dbReference type="ARBA" id="ARBA00022833"/>
    </source>
</evidence>
<evidence type="ECO:0000256" key="3">
    <source>
        <dbReference type="ARBA" id="ARBA00022499"/>
    </source>
</evidence>
<keyword evidence="5" id="KW-0677">Repeat</keyword>
<feature type="region of interest" description="Disordered" evidence="11">
    <location>
        <begin position="283"/>
        <end position="327"/>
    </location>
</feature>
<evidence type="ECO:0000256" key="8">
    <source>
        <dbReference type="ARBA" id="ARBA00022843"/>
    </source>
</evidence>
<reference evidence="14" key="1">
    <citation type="submission" date="2017-02" db="EMBL/GenBank/DDBJ databases">
        <authorList>
            <person name="Tafer H."/>
            <person name="Lopandic K."/>
        </authorList>
    </citation>
    <scope>NUCLEOTIDE SEQUENCE [LARGE SCALE GENOMIC DNA]</scope>
    <source>
        <strain evidence="14">CBS 366.77</strain>
    </source>
</reference>
<keyword evidence="14" id="KW-1185">Reference proteome</keyword>
<keyword evidence="7" id="KW-0862">Zinc</keyword>
<evidence type="ECO:0000256" key="11">
    <source>
        <dbReference type="SAM" id="MobiDB-lite"/>
    </source>
</evidence>
<evidence type="ECO:0000256" key="10">
    <source>
        <dbReference type="PROSITE-ProRule" id="PRU00042"/>
    </source>
</evidence>
<dbReference type="PANTHER" id="PTHR19818:SF139">
    <property type="entry name" value="PAIR-RULE PROTEIN ODD-PAIRED"/>
    <property type="match status" value="1"/>
</dbReference>
<evidence type="ECO:0000256" key="4">
    <source>
        <dbReference type="ARBA" id="ARBA00022723"/>
    </source>
</evidence>
<gene>
    <name evidence="13" type="ORF">PHISCL_04878</name>
</gene>
<keyword evidence="6 10" id="KW-0863">Zinc-finger</keyword>
<dbReference type="SUPFAM" id="SSF57667">
    <property type="entry name" value="beta-beta-alpha zinc fingers"/>
    <property type="match status" value="2"/>
</dbReference>
<keyword evidence="8" id="KW-0832">Ubl conjugation</keyword>
<evidence type="ECO:0000256" key="9">
    <source>
        <dbReference type="ARBA" id="ARBA00069242"/>
    </source>
</evidence>
<dbReference type="PROSITE" id="PS00028">
    <property type="entry name" value="ZINC_FINGER_C2H2_1"/>
    <property type="match status" value="1"/>
</dbReference>
<dbReference type="GO" id="GO:0000981">
    <property type="term" value="F:DNA-binding transcription factor activity, RNA polymerase II-specific"/>
    <property type="evidence" value="ECO:0007669"/>
    <property type="project" value="TreeGrafter"/>
</dbReference>
<dbReference type="PROSITE" id="PS50157">
    <property type="entry name" value="ZINC_FINGER_C2H2_2"/>
    <property type="match status" value="2"/>
</dbReference>
<evidence type="ECO:0000313" key="13">
    <source>
        <dbReference type="EMBL" id="RJE22775.1"/>
    </source>
</evidence>
<dbReference type="InterPro" id="IPR036236">
    <property type="entry name" value="Znf_C2H2_sf"/>
</dbReference>
<dbReference type="AlphaFoldDB" id="A0A3A2ZXP8"/>
<dbReference type="STRING" id="2070753.A0A3A2ZXP8"/>
<evidence type="ECO:0000313" key="14">
    <source>
        <dbReference type="Proteomes" id="UP000266188"/>
    </source>
</evidence>
<dbReference type="SMART" id="SM00355">
    <property type="entry name" value="ZnF_C2H2"/>
    <property type="match status" value="4"/>
</dbReference>
<accession>A0A3A2ZXP8</accession>
<protein>
    <recommendedName>
        <fullName evidence="9">Wilms tumor protein homolog</fullName>
    </recommendedName>
</protein>
<comment type="caution">
    <text evidence="13">The sequence shown here is derived from an EMBL/GenBank/DDBJ whole genome shotgun (WGS) entry which is preliminary data.</text>
</comment>
<feature type="domain" description="C2H2-type" evidence="12">
    <location>
        <begin position="401"/>
        <end position="430"/>
    </location>
</feature>